<evidence type="ECO:0000313" key="8">
    <source>
        <dbReference type="Proteomes" id="UP000011131"/>
    </source>
</evidence>
<dbReference type="SUPFAM" id="SSF56436">
    <property type="entry name" value="C-type lectin-like"/>
    <property type="match status" value="4"/>
</dbReference>
<dbReference type="GO" id="GO:0008081">
    <property type="term" value="F:phosphoric diester hydrolase activity"/>
    <property type="evidence" value="ECO:0007669"/>
    <property type="project" value="InterPro"/>
</dbReference>
<dbReference type="HOGENOM" id="CLU_333651_0_0_7"/>
<dbReference type="PROSITE" id="PS50041">
    <property type="entry name" value="C_TYPE_LECTIN_2"/>
    <property type="match status" value="4"/>
</dbReference>
<dbReference type="Pfam" id="PF00059">
    <property type="entry name" value="Lectin_C"/>
    <property type="match status" value="2"/>
</dbReference>
<dbReference type="InterPro" id="IPR016187">
    <property type="entry name" value="CTDL_fold"/>
</dbReference>
<keyword evidence="8" id="KW-1185">Reference proteome</keyword>
<dbReference type="Gene3D" id="3.20.20.190">
    <property type="entry name" value="Phosphatidylinositol (PI) phosphodiesterase"/>
    <property type="match status" value="1"/>
</dbReference>
<dbReference type="Gene3D" id="3.10.100.10">
    <property type="entry name" value="Mannose-Binding Protein A, subunit A"/>
    <property type="match status" value="4"/>
</dbReference>
<evidence type="ECO:0000259" key="6">
    <source>
        <dbReference type="PROSITE" id="PS50041"/>
    </source>
</evidence>
<dbReference type="PANTHER" id="PTHR35518">
    <property type="entry name" value="MAINTENANCE OF TELOMOERE CAPPING"/>
    <property type="match status" value="1"/>
</dbReference>
<dbReference type="KEGG" id="msd:MYSTI_04535"/>
<keyword evidence="3" id="KW-1133">Transmembrane helix</keyword>
<dbReference type="OrthoDB" id="5477625at2"/>
<dbReference type="EMBL" id="CP004025">
    <property type="protein sequence ID" value="AGC45827.1"/>
    <property type="molecule type" value="Genomic_DNA"/>
</dbReference>
<reference evidence="7 8" key="1">
    <citation type="journal article" date="2013" name="Genome Announc.">
        <title>Complete genome sequence of Myxococcus stipitatus strain DSM 14675, a fruiting myxobacterium.</title>
        <authorList>
            <person name="Huntley S."/>
            <person name="Kneip S."/>
            <person name="Treuner-Lange A."/>
            <person name="Sogaard-Andersen L."/>
        </authorList>
    </citation>
    <scope>NUCLEOTIDE SEQUENCE [LARGE SCALE GENOMIC DNA]</scope>
    <source>
        <strain evidence="8">DSM 14675 / JCM 12634 / Mx s8</strain>
    </source>
</reference>
<dbReference type="RefSeq" id="WP_015350087.1">
    <property type="nucleotide sequence ID" value="NC_020126.1"/>
</dbReference>
<dbReference type="Proteomes" id="UP000011131">
    <property type="component" value="Chromosome"/>
</dbReference>
<dbReference type="SUPFAM" id="SSF51695">
    <property type="entry name" value="PLC-like phosphodiesterases"/>
    <property type="match status" value="1"/>
</dbReference>
<feature type="chain" id="PRO_5003983546" description="C-type lectin domain-containing protein" evidence="5">
    <location>
        <begin position="23"/>
        <end position="856"/>
    </location>
</feature>
<evidence type="ECO:0000256" key="5">
    <source>
        <dbReference type="SAM" id="SignalP"/>
    </source>
</evidence>
<dbReference type="AlphaFoldDB" id="L7UDZ4"/>
<dbReference type="GO" id="GO:0016020">
    <property type="term" value="C:membrane"/>
    <property type="evidence" value="ECO:0007669"/>
    <property type="project" value="UniProtKB-SubCell"/>
</dbReference>
<dbReference type="eggNOG" id="COG2931">
    <property type="taxonomic scope" value="Bacteria"/>
</dbReference>
<dbReference type="Pfam" id="PF26178">
    <property type="entry name" value="PI-PLC_cat"/>
    <property type="match status" value="1"/>
</dbReference>
<feature type="domain" description="C-type lectin" evidence="6">
    <location>
        <begin position="611"/>
        <end position="668"/>
    </location>
</feature>
<keyword evidence="2" id="KW-0812">Transmembrane</keyword>
<feature type="domain" description="C-type lectin" evidence="6">
    <location>
        <begin position="393"/>
        <end position="433"/>
    </location>
</feature>
<proteinExistence type="predicted"/>
<dbReference type="PANTHER" id="PTHR35518:SF2">
    <property type="entry name" value="MAINTENANCE OF TELOMERE CAPPING PROTEIN 6"/>
    <property type="match status" value="1"/>
</dbReference>
<evidence type="ECO:0000256" key="4">
    <source>
        <dbReference type="ARBA" id="ARBA00023136"/>
    </source>
</evidence>
<organism evidence="7 8">
    <name type="scientific">Myxococcus stipitatus (strain DSM 14675 / JCM 12634 / Mx s8)</name>
    <dbReference type="NCBI Taxonomy" id="1278073"/>
    <lineage>
        <taxon>Bacteria</taxon>
        <taxon>Pseudomonadati</taxon>
        <taxon>Myxococcota</taxon>
        <taxon>Myxococcia</taxon>
        <taxon>Myxococcales</taxon>
        <taxon>Cystobacterineae</taxon>
        <taxon>Myxococcaceae</taxon>
        <taxon>Myxococcus</taxon>
    </lineage>
</organism>
<sequence length="856" mass="96071">MKRARASLLLLLTCLACGTPQAEPPPPHEEHTTSQAMEPGDYWAAHAARFQQTELQRDIPIQRFQRLGAHNAHVSNAYSHAGRWYTRINQHRYVYNQLAMGMRALYVDVWDHGCFYDKDEPNDPYGNEQAKGLCFSHGAEPFSTPVNGILGEISTWLREPQNQNEVILIGIEDNEVTSDDSRKRLVNLLRHFLDQSYPNVPGDTRGSLIFTPQDLRTYFSNPWPMGPGTRAAGPYHPNRWPTNEELARMGKRVIISVKDRFNYASLPDGNGATLKDWVFSESSGHYQGGSAEPDVWTNAPGYPANAAKKFTGYPSCGSSDLSGALGLYWTEFSELRICDHNVYCSLPYSAFSDYLNYDTATKCGFSISMDQVETNLKYAPFDDYFSAMRSAIWSFGEDEPNSKVGDEDCAEFKGSTGQWNDLDCSTHRKRACRKVGATCDASYCPSDFWTVTSLAYPWAPQYNLCPDGYDFLPPQNGFENQKLYDRLGGVESAWINFSDRLAEGKWQYEGFQWWSEGEPNNYGNTEHCAVWQGLDGLNDIACSMTRAYACLKIGTTRETYAALPNPWIITDATGPWNTPQCPAGYEFAPPRNASTGYRLQELSYLSGKNAWVNLTDQFEEGRWEEAPYQPWAAGEPNNEFGNEHCVRTYANGTWNDEPCGFSIKHACRCTSQSCTLNDWKLSDTAGAWNKSTCGDGWTFSAPRNSAENEALKQKLQNTSVWVNLTDQAREGRWVHWGGAPVPYTRWASTEPNNYNGVEHCALMTANGTWYDSNCAESYAHACRKFGASCSATSCPADYWALGGAGNFDNPQCPSGYIYSTPKSDLENAALLTKTQGQFTWLKLIDRGHEGHWTTWD</sequence>
<comment type="subcellular location">
    <subcellularLocation>
        <location evidence="1">Membrane</location>
    </subcellularLocation>
</comment>
<keyword evidence="4" id="KW-0472">Membrane</keyword>
<dbReference type="STRING" id="1278073.MYSTI_04535"/>
<evidence type="ECO:0000256" key="1">
    <source>
        <dbReference type="ARBA" id="ARBA00004370"/>
    </source>
</evidence>
<name>L7UDZ4_MYXSD</name>
<dbReference type="PATRIC" id="fig|1278073.3.peg.4602"/>
<gene>
    <name evidence="7" type="ordered locus">MYSTI_04535</name>
</gene>
<feature type="domain" description="C-type lectin" evidence="6">
    <location>
        <begin position="690"/>
        <end position="783"/>
    </location>
</feature>
<accession>L7UDZ4</accession>
<dbReference type="GO" id="GO:0006629">
    <property type="term" value="P:lipid metabolic process"/>
    <property type="evidence" value="ECO:0007669"/>
    <property type="project" value="InterPro"/>
</dbReference>
<dbReference type="PROSITE" id="PS50007">
    <property type="entry name" value="PIPLC_X_DOMAIN"/>
    <property type="match status" value="1"/>
</dbReference>
<protein>
    <recommendedName>
        <fullName evidence="6">C-type lectin domain-containing protein</fullName>
    </recommendedName>
</protein>
<feature type="domain" description="C-type lectin" evidence="6">
    <location>
        <begin position="443"/>
        <end position="551"/>
    </location>
</feature>
<dbReference type="InterPro" id="IPR016186">
    <property type="entry name" value="C-type_lectin-like/link_sf"/>
</dbReference>
<evidence type="ECO:0000256" key="2">
    <source>
        <dbReference type="ARBA" id="ARBA00022692"/>
    </source>
</evidence>
<evidence type="ECO:0000313" key="7">
    <source>
        <dbReference type="EMBL" id="AGC45827.1"/>
    </source>
</evidence>
<evidence type="ECO:0000256" key="3">
    <source>
        <dbReference type="ARBA" id="ARBA00022989"/>
    </source>
</evidence>
<dbReference type="InterPro" id="IPR001304">
    <property type="entry name" value="C-type_lectin-like"/>
</dbReference>
<dbReference type="InterPro" id="IPR017946">
    <property type="entry name" value="PLC-like_Pdiesterase_TIM-brl"/>
</dbReference>
<dbReference type="InterPro" id="IPR051008">
    <property type="entry name" value="Telomere_Capping_Maintenance"/>
</dbReference>
<keyword evidence="5" id="KW-0732">Signal</keyword>
<feature type="signal peptide" evidence="5">
    <location>
        <begin position="1"/>
        <end position="22"/>
    </location>
</feature>